<comment type="caution">
    <text evidence="2">The sequence shown here is derived from an EMBL/GenBank/DDBJ whole genome shotgun (WGS) entry which is preliminary data.</text>
</comment>
<feature type="compositionally biased region" description="Basic and acidic residues" evidence="1">
    <location>
        <begin position="20"/>
        <end position="30"/>
    </location>
</feature>
<evidence type="ECO:0000313" key="2">
    <source>
        <dbReference type="EMBL" id="NGN42695.1"/>
    </source>
</evidence>
<sequence>MRVIEAVADPTRPVGQDGGQPRDRSADLEPVVREPDTQRDLALHFLQARV</sequence>
<dbReference type="Proteomes" id="UP000481252">
    <property type="component" value="Unassembled WGS sequence"/>
</dbReference>
<name>A0A7C9R8J6_9HYPH</name>
<gene>
    <name evidence="2" type="ORF">G6N74_16620</name>
</gene>
<dbReference type="EMBL" id="JAAKZG010000006">
    <property type="protein sequence ID" value="NGN42695.1"/>
    <property type="molecule type" value="Genomic_DNA"/>
</dbReference>
<evidence type="ECO:0000256" key="1">
    <source>
        <dbReference type="SAM" id="MobiDB-lite"/>
    </source>
</evidence>
<feature type="region of interest" description="Disordered" evidence="1">
    <location>
        <begin position="1"/>
        <end position="30"/>
    </location>
</feature>
<dbReference type="AlphaFoldDB" id="A0A7C9R8J6"/>
<reference evidence="2 3" key="1">
    <citation type="submission" date="2020-02" db="EMBL/GenBank/DDBJ databases">
        <title>Genome sequence of the type strain CGMCC 1.15528 of Mesorhizobium zhangyense.</title>
        <authorList>
            <person name="Gao J."/>
            <person name="Sun J."/>
        </authorList>
    </citation>
    <scope>NUCLEOTIDE SEQUENCE [LARGE SCALE GENOMIC DNA]</scope>
    <source>
        <strain evidence="2 3">CGMCC 1.15528</strain>
    </source>
</reference>
<organism evidence="2 3">
    <name type="scientific">Mesorhizobium zhangyense</name>
    <dbReference type="NCBI Taxonomy" id="1776730"/>
    <lineage>
        <taxon>Bacteria</taxon>
        <taxon>Pseudomonadati</taxon>
        <taxon>Pseudomonadota</taxon>
        <taxon>Alphaproteobacteria</taxon>
        <taxon>Hyphomicrobiales</taxon>
        <taxon>Phyllobacteriaceae</taxon>
        <taxon>Mesorhizobium</taxon>
    </lineage>
</organism>
<evidence type="ECO:0000313" key="3">
    <source>
        <dbReference type="Proteomes" id="UP000481252"/>
    </source>
</evidence>
<proteinExistence type="predicted"/>
<protein>
    <submittedName>
        <fullName evidence="2">Uncharacterized protein</fullName>
    </submittedName>
</protein>
<keyword evidence="3" id="KW-1185">Reference proteome</keyword>
<dbReference type="RefSeq" id="WP_165119060.1">
    <property type="nucleotide sequence ID" value="NZ_JAAKZG010000006.1"/>
</dbReference>
<accession>A0A7C9R8J6</accession>